<keyword evidence="3" id="KW-0060">Ascorbate biosynthesis</keyword>
<dbReference type="PROSITE" id="PS00862">
    <property type="entry name" value="OX2_COVAL_FAD"/>
    <property type="match status" value="1"/>
</dbReference>
<dbReference type="KEGG" id="samy:DB32_004376"/>
<dbReference type="STRING" id="927083.DB32_004376"/>
<sequence>MRSFRTWSGYHTTIPARWATPGSEAEIAALLREADRAGRRVKVIGSGHSWSDIALPDDVCVDLRRMRRVLAIDAAARTIRVQAGIRLEEITDALDRVGMALPILGSIAKQTIAGAIATGTHGSSLRHGNLASLVVAMRLVTPRGEIVELGPEHPWLPAARVSLGALGIVTEVTLSTTPAFRLEESLETRPIERVARELRTIAQSAEYVKIWWLPTQGDALIFRYARTPLRAVARPLARFVDEKIVNQTLFELALRAAGRYPSLTRHVNSIVMGAYFRAGTRVDRSDRCFNLAMPPIHRETELALELDDAGALLSEVAGAIHEDGLVVNFPCEVRFVAGDDAWMSPAYGRDTCQIGFYQAESPHLAKYFARVEEIGARYDARPHWGKEFSTPGERVRAAYPMAPAFLALRRELDPRGTVQNRFLLRVLGPIDRAEAMAAE</sequence>
<organism evidence="7 8">
    <name type="scientific">Sandaracinus amylolyticus</name>
    <dbReference type="NCBI Taxonomy" id="927083"/>
    <lineage>
        <taxon>Bacteria</taxon>
        <taxon>Pseudomonadati</taxon>
        <taxon>Myxococcota</taxon>
        <taxon>Polyangia</taxon>
        <taxon>Polyangiales</taxon>
        <taxon>Sandaracinaceae</taxon>
        <taxon>Sandaracinus</taxon>
    </lineage>
</organism>
<dbReference type="InterPro" id="IPR007173">
    <property type="entry name" value="ALO_C"/>
</dbReference>
<dbReference type="GO" id="GO:0071949">
    <property type="term" value="F:FAD binding"/>
    <property type="evidence" value="ECO:0007669"/>
    <property type="project" value="InterPro"/>
</dbReference>
<dbReference type="InterPro" id="IPR016166">
    <property type="entry name" value="FAD-bd_PCMH"/>
</dbReference>
<evidence type="ECO:0000256" key="5">
    <source>
        <dbReference type="ARBA" id="ARBA00023002"/>
    </source>
</evidence>
<dbReference type="PANTHER" id="PTHR43762">
    <property type="entry name" value="L-GULONOLACTONE OXIDASE"/>
    <property type="match status" value="1"/>
</dbReference>
<comment type="similarity">
    <text evidence="2">Belongs to the oxygen-dependent FAD-linked oxidoreductase family.</text>
</comment>
<dbReference type="Gene3D" id="3.30.465.10">
    <property type="match status" value="1"/>
</dbReference>
<dbReference type="PROSITE" id="PS51387">
    <property type="entry name" value="FAD_PCMH"/>
    <property type="match status" value="1"/>
</dbReference>
<comment type="pathway">
    <text evidence="1">Cofactor biosynthesis; L-ascorbate biosynthesis.</text>
</comment>
<dbReference type="InterPro" id="IPR016167">
    <property type="entry name" value="FAD-bd_PCMH_sub1"/>
</dbReference>
<gene>
    <name evidence="7" type="ORF">DB32_004376</name>
</gene>
<reference evidence="7 8" key="1">
    <citation type="submission" date="2015-03" db="EMBL/GenBank/DDBJ databases">
        <title>Genome assembly of Sandaracinus amylolyticus DSM 53668.</title>
        <authorList>
            <person name="Sharma G."/>
            <person name="Subramanian S."/>
        </authorList>
    </citation>
    <scope>NUCLEOTIDE SEQUENCE [LARGE SCALE GENOMIC DNA]</scope>
    <source>
        <strain evidence="7 8">DSM 53668</strain>
    </source>
</reference>
<evidence type="ECO:0000313" key="7">
    <source>
        <dbReference type="EMBL" id="AKF07227.1"/>
    </source>
</evidence>
<evidence type="ECO:0000256" key="4">
    <source>
        <dbReference type="ARBA" id="ARBA00022827"/>
    </source>
</evidence>
<dbReference type="Gene3D" id="3.30.70.2520">
    <property type="match status" value="1"/>
</dbReference>
<evidence type="ECO:0000256" key="1">
    <source>
        <dbReference type="ARBA" id="ARBA00005147"/>
    </source>
</evidence>
<dbReference type="Proteomes" id="UP000034883">
    <property type="component" value="Chromosome"/>
</dbReference>
<evidence type="ECO:0000256" key="2">
    <source>
        <dbReference type="ARBA" id="ARBA00005466"/>
    </source>
</evidence>
<dbReference type="Gene3D" id="1.10.45.10">
    <property type="entry name" value="Vanillyl-alcohol Oxidase, Chain A, domain 4"/>
    <property type="match status" value="1"/>
</dbReference>
<dbReference type="OrthoDB" id="9800184at2"/>
<dbReference type="SUPFAM" id="SSF56176">
    <property type="entry name" value="FAD-binding/transporter-associated domain-like"/>
    <property type="match status" value="1"/>
</dbReference>
<accession>A0A0F6W4N1</accession>
<evidence type="ECO:0000256" key="3">
    <source>
        <dbReference type="ARBA" id="ARBA00022644"/>
    </source>
</evidence>
<dbReference type="Pfam" id="PF04030">
    <property type="entry name" value="ALO"/>
    <property type="match status" value="1"/>
</dbReference>
<dbReference type="Gene3D" id="3.30.43.10">
    <property type="entry name" value="Uridine Diphospho-n-acetylenolpyruvylglucosamine Reductase, domain 2"/>
    <property type="match status" value="1"/>
</dbReference>
<dbReference type="UniPathway" id="UPA00132"/>
<keyword evidence="4" id="KW-0274">FAD</keyword>
<dbReference type="AlphaFoldDB" id="A0A0F6W4N1"/>
<dbReference type="GO" id="GO:0003885">
    <property type="term" value="F:D-arabinono-1,4-lactone oxidase activity"/>
    <property type="evidence" value="ECO:0007669"/>
    <property type="project" value="InterPro"/>
</dbReference>
<keyword evidence="4" id="KW-0285">Flavoprotein</keyword>
<dbReference type="RefSeq" id="WP_053234510.1">
    <property type="nucleotide sequence ID" value="NZ_CP011125.1"/>
</dbReference>
<dbReference type="InterPro" id="IPR006094">
    <property type="entry name" value="Oxid_FAD_bind_N"/>
</dbReference>
<evidence type="ECO:0000259" key="6">
    <source>
        <dbReference type="PROSITE" id="PS51387"/>
    </source>
</evidence>
<dbReference type="InterPro" id="IPR016169">
    <property type="entry name" value="FAD-bd_PCMH_sub2"/>
</dbReference>
<dbReference type="Pfam" id="PF01565">
    <property type="entry name" value="FAD_binding_4"/>
    <property type="match status" value="1"/>
</dbReference>
<evidence type="ECO:0000313" key="8">
    <source>
        <dbReference type="Proteomes" id="UP000034883"/>
    </source>
</evidence>
<dbReference type="InterPro" id="IPR010031">
    <property type="entry name" value="FAD_lactone_oxidase-like"/>
</dbReference>
<dbReference type="PIRSF" id="PIRSF000136">
    <property type="entry name" value="LGO_GLO"/>
    <property type="match status" value="1"/>
</dbReference>
<proteinExistence type="inferred from homology"/>
<name>A0A0F6W4N1_9BACT</name>
<dbReference type="InterPro" id="IPR036318">
    <property type="entry name" value="FAD-bd_PCMH-like_sf"/>
</dbReference>
<dbReference type="GO" id="GO:0019853">
    <property type="term" value="P:L-ascorbic acid biosynthetic process"/>
    <property type="evidence" value="ECO:0007669"/>
    <property type="project" value="UniProtKB-UniPathway"/>
</dbReference>
<keyword evidence="8" id="KW-1185">Reference proteome</keyword>
<protein>
    <submittedName>
        <fullName evidence="7">FAD-dependent oxidoreductase</fullName>
    </submittedName>
</protein>
<feature type="domain" description="FAD-binding PCMH-type" evidence="6">
    <location>
        <begin position="11"/>
        <end position="179"/>
    </location>
</feature>
<dbReference type="EMBL" id="CP011125">
    <property type="protein sequence ID" value="AKF07227.1"/>
    <property type="molecule type" value="Genomic_DNA"/>
</dbReference>
<dbReference type="PANTHER" id="PTHR43762:SF1">
    <property type="entry name" value="D-ARABINONO-1,4-LACTONE OXIDASE"/>
    <property type="match status" value="1"/>
</dbReference>
<keyword evidence="5" id="KW-0560">Oxidoreductase</keyword>
<dbReference type="GO" id="GO:0016020">
    <property type="term" value="C:membrane"/>
    <property type="evidence" value="ECO:0007669"/>
    <property type="project" value="InterPro"/>
</dbReference>
<dbReference type="InterPro" id="IPR006093">
    <property type="entry name" value="Oxy_OxRdtase_FAD_BS"/>
</dbReference>
<dbReference type="InterPro" id="IPR016171">
    <property type="entry name" value="Vanillyl_alc_oxidase_C-sub2"/>
</dbReference>